<protein>
    <submittedName>
        <fullName evidence="1">Ribosomal protein L40E</fullName>
    </submittedName>
</protein>
<evidence type="ECO:0000313" key="1">
    <source>
        <dbReference type="EMBL" id="MBB5495038.1"/>
    </source>
</evidence>
<reference evidence="1 2" key="1">
    <citation type="submission" date="2020-08" db="EMBL/GenBank/DDBJ databases">
        <title>Sequencing the genomes of 1000 actinobacteria strains.</title>
        <authorList>
            <person name="Klenk H.-P."/>
        </authorList>
    </citation>
    <scope>NUCLEOTIDE SEQUENCE [LARGE SCALE GENOMIC DNA]</scope>
    <source>
        <strain evidence="1 2">DSM 44598</strain>
    </source>
</reference>
<keyword evidence="1" id="KW-0687">Ribonucleoprotein</keyword>
<evidence type="ECO:0000313" key="2">
    <source>
        <dbReference type="Proteomes" id="UP000579647"/>
    </source>
</evidence>
<comment type="caution">
    <text evidence="1">The sequence shown here is derived from an EMBL/GenBank/DDBJ whole genome shotgun (WGS) entry which is preliminary data.</text>
</comment>
<dbReference type="GO" id="GO:0005840">
    <property type="term" value="C:ribosome"/>
    <property type="evidence" value="ECO:0007669"/>
    <property type="project" value="UniProtKB-KW"/>
</dbReference>
<sequence length="37" mass="4260">MYCNYCGSWNGGVNQKCRNCQRTLNLRWAVPLGENLP</sequence>
<keyword evidence="1" id="KW-0689">Ribosomal protein</keyword>
<dbReference type="EMBL" id="JACHDO010000001">
    <property type="protein sequence ID" value="MBB5495038.1"/>
    <property type="molecule type" value="Genomic_DNA"/>
</dbReference>
<dbReference type="Proteomes" id="UP000579647">
    <property type="component" value="Unassembled WGS sequence"/>
</dbReference>
<gene>
    <name evidence="1" type="ORF">HNR07_006175</name>
</gene>
<name>A0A840WXY8_9ACTN</name>
<organism evidence="1 2">
    <name type="scientific">Nocardiopsis metallicus</name>
    <dbReference type="NCBI Taxonomy" id="179819"/>
    <lineage>
        <taxon>Bacteria</taxon>
        <taxon>Bacillati</taxon>
        <taxon>Actinomycetota</taxon>
        <taxon>Actinomycetes</taxon>
        <taxon>Streptosporangiales</taxon>
        <taxon>Nocardiopsidaceae</taxon>
        <taxon>Nocardiopsis</taxon>
    </lineage>
</organism>
<proteinExistence type="predicted"/>
<accession>A0A840WXY8</accession>
<dbReference type="AlphaFoldDB" id="A0A840WXY8"/>
<keyword evidence="2" id="KW-1185">Reference proteome</keyword>